<feature type="region of interest" description="Disordered" evidence="1">
    <location>
        <begin position="1"/>
        <end position="34"/>
    </location>
</feature>
<comment type="caution">
    <text evidence="2">The sequence shown here is derived from an EMBL/GenBank/DDBJ whole genome shotgun (WGS) entry which is preliminary data.</text>
</comment>
<reference evidence="2" key="1">
    <citation type="journal article" date="2023" name="IScience">
        <title>Live-bearing cockroach genome reveals convergent evolutionary mechanisms linked to viviparity in insects and beyond.</title>
        <authorList>
            <person name="Fouks B."/>
            <person name="Harrison M.C."/>
            <person name="Mikhailova A.A."/>
            <person name="Marchal E."/>
            <person name="English S."/>
            <person name="Carruthers M."/>
            <person name="Jennings E.C."/>
            <person name="Chiamaka E.L."/>
            <person name="Frigard R.A."/>
            <person name="Pippel M."/>
            <person name="Attardo G.M."/>
            <person name="Benoit J.B."/>
            <person name="Bornberg-Bauer E."/>
            <person name="Tobe S.S."/>
        </authorList>
    </citation>
    <scope>NUCLEOTIDE SEQUENCE</scope>
    <source>
        <strain evidence="2">Stay&amp;Tobe</strain>
    </source>
</reference>
<protein>
    <submittedName>
        <fullName evidence="2">Uncharacterized protein</fullName>
    </submittedName>
</protein>
<evidence type="ECO:0000313" key="3">
    <source>
        <dbReference type="Proteomes" id="UP001233999"/>
    </source>
</evidence>
<feature type="non-terminal residue" evidence="2">
    <location>
        <position position="75"/>
    </location>
</feature>
<feature type="compositionally biased region" description="Polar residues" evidence="1">
    <location>
        <begin position="1"/>
        <end position="13"/>
    </location>
</feature>
<accession>A0AAD8EJ16</accession>
<feature type="non-terminal residue" evidence="2">
    <location>
        <position position="1"/>
    </location>
</feature>
<dbReference type="AlphaFoldDB" id="A0AAD8EJ16"/>
<evidence type="ECO:0000256" key="1">
    <source>
        <dbReference type="SAM" id="MobiDB-lite"/>
    </source>
</evidence>
<reference evidence="2" key="2">
    <citation type="submission" date="2023-05" db="EMBL/GenBank/DDBJ databases">
        <authorList>
            <person name="Fouks B."/>
        </authorList>
    </citation>
    <scope>NUCLEOTIDE SEQUENCE</scope>
    <source>
        <strain evidence="2">Stay&amp;Tobe</strain>
        <tissue evidence="2">Testes</tissue>
    </source>
</reference>
<evidence type="ECO:0000313" key="2">
    <source>
        <dbReference type="EMBL" id="KAJ9591971.1"/>
    </source>
</evidence>
<name>A0AAD8EJ16_DIPPU</name>
<dbReference type="EMBL" id="JASPKZ010003851">
    <property type="protein sequence ID" value="KAJ9591971.1"/>
    <property type="molecule type" value="Genomic_DNA"/>
</dbReference>
<organism evidence="2 3">
    <name type="scientific">Diploptera punctata</name>
    <name type="common">Pacific beetle cockroach</name>
    <dbReference type="NCBI Taxonomy" id="6984"/>
    <lineage>
        <taxon>Eukaryota</taxon>
        <taxon>Metazoa</taxon>
        <taxon>Ecdysozoa</taxon>
        <taxon>Arthropoda</taxon>
        <taxon>Hexapoda</taxon>
        <taxon>Insecta</taxon>
        <taxon>Pterygota</taxon>
        <taxon>Neoptera</taxon>
        <taxon>Polyneoptera</taxon>
        <taxon>Dictyoptera</taxon>
        <taxon>Blattodea</taxon>
        <taxon>Blaberoidea</taxon>
        <taxon>Blaberidae</taxon>
        <taxon>Diplopterinae</taxon>
        <taxon>Diploptera</taxon>
    </lineage>
</organism>
<sequence length="75" mass="8458">ASDWENNVSTPSQGDVKKKKVCTPAPNRPLPDYEATAKLNRPLPHSISIFRVDPMSRTQQATCQLARRFYDGEIN</sequence>
<proteinExistence type="predicted"/>
<gene>
    <name evidence="2" type="ORF">L9F63_001483</name>
</gene>
<keyword evidence="3" id="KW-1185">Reference proteome</keyword>
<dbReference type="Proteomes" id="UP001233999">
    <property type="component" value="Unassembled WGS sequence"/>
</dbReference>